<dbReference type="EMBL" id="JAPVER010000020">
    <property type="protein sequence ID" value="MCZ3366773.1"/>
    <property type="molecule type" value="Genomic_DNA"/>
</dbReference>
<dbReference type="Pfam" id="PF01594">
    <property type="entry name" value="AI-2E_transport"/>
    <property type="match status" value="1"/>
</dbReference>
<evidence type="ECO:0000313" key="7">
    <source>
        <dbReference type="EMBL" id="MCZ3366773.1"/>
    </source>
</evidence>
<dbReference type="AlphaFoldDB" id="A0A9E5A3M0"/>
<reference evidence="8" key="1">
    <citation type="submission" date="2022-12" db="EMBL/GenBank/DDBJ databases">
        <title>Reclassification of two methanogenic archaea species isolated from the Kolyma lowland permafrost.</title>
        <authorList>
            <person name="Trubitsyn V.E."/>
            <person name="Rivkina E.M."/>
            <person name="Shcherbakova V.A."/>
        </authorList>
    </citation>
    <scope>NUCLEOTIDE SEQUENCE</scope>
    <source>
        <strain evidence="7">M2</strain>
        <strain evidence="8">MK4</strain>
    </source>
</reference>
<evidence type="ECO:0000256" key="6">
    <source>
        <dbReference type="SAM" id="Phobius"/>
    </source>
</evidence>
<protein>
    <submittedName>
        <fullName evidence="8">AI-2E family transporter</fullName>
    </submittedName>
</protein>
<organism evidence="8">
    <name type="scientific">Methanobacterium veterum</name>
    <dbReference type="NCBI Taxonomy" id="408577"/>
    <lineage>
        <taxon>Archaea</taxon>
        <taxon>Methanobacteriati</taxon>
        <taxon>Methanobacteriota</taxon>
        <taxon>Methanomada group</taxon>
        <taxon>Methanobacteria</taxon>
        <taxon>Methanobacteriales</taxon>
        <taxon>Methanobacteriaceae</taxon>
        <taxon>Methanobacterium</taxon>
    </lineage>
</organism>
<proteinExistence type="inferred from homology"/>
<dbReference type="EMBL" id="JAPVES010000030">
    <property type="protein sequence ID" value="MCZ3374080.1"/>
    <property type="molecule type" value="Genomic_DNA"/>
</dbReference>
<evidence type="ECO:0000256" key="1">
    <source>
        <dbReference type="ARBA" id="ARBA00004141"/>
    </source>
</evidence>
<dbReference type="Proteomes" id="UP001068021">
    <property type="component" value="Unassembled WGS sequence"/>
</dbReference>
<evidence type="ECO:0000256" key="3">
    <source>
        <dbReference type="ARBA" id="ARBA00022692"/>
    </source>
</evidence>
<dbReference type="Proteomes" id="UP001074446">
    <property type="component" value="Unassembled WGS sequence"/>
</dbReference>
<comment type="caution">
    <text evidence="8">The sequence shown here is derived from an EMBL/GenBank/DDBJ whole genome shotgun (WGS) entry which is preliminary data.</text>
</comment>
<evidence type="ECO:0000313" key="9">
    <source>
        <dbReference type="Proteomes" id="UP001068021"/>
    </source>
</evidence>
<keyword evidence="3 6" id="KW-0812">Transmembrane</keyword>
<gene>
    <name evidence="8" type="ORF">O3H35_15640</name>
    <name evidence="7" type="ORF">O3H54_12855</name>
</gene>
<name>A0A9E5A3M0_9EURY</name>
<comment type="similarity">
    <text evidence="2">Belongs to the autoinducer-2 exporter (AI-2E) (TC 2.A.86) family.</text>
</comment>
<evidence type="ECO:0000256" key="2">
    <source>
        <dbReference type="ARBA" id="ARBA00009773"/>
    </source>
</evidence>
<keyword evidence="9" id="KW-1185">Reference proteome</keyword>
<evidence type="ECO:0000256" key="4">
    <source>
        <dbReference type="ARBA" id="ARBA00022989"/>
    </source>
</evidence>
<dbReference type="GO" id="GO:0016020">
    <property type="term" value="C:membrane"/>
    <property type="evidence" value="ECO:0007669"/>
    <property type="project" value="UniProtKB-SubCell"/>
</dbReference>
<evidence type="ECO:0000313" key="8">
    <source>
        <dbReference type="EMBL" id="MCZ3374080.1"/>
    </source>
</evidence>
<sequence length="111" mass="12667">MPPVLVAWSKYGIQAAIIMGLFFITINIIAESYIFPRLTGKGLQMSFYVVFASLFVWGWILGPVGFFLGVPLTLIIIKYLENFDETRWLALLMASDDEDVQLTDNKQKKEE</sequence>
<dbReference type="InterPro" id="IPR002549">
    <property type="entry name" value="AI-2E-like"/>
</dbReference>
<comment type="subcellular location">
    <subcellularLocation>
        <location evidence="1">Membrane</location>
        <topology evidence="1">Multi-pass membrane protein</topology>
    </subcellularLocation>
</comment>
<keyword evidence="4 6" id="KW-1133">Transmembrane helix</keyword>
<accession>A0A9E5A3M0</accession>
<dbReference type="RefSeq" id="WP_245611221.1">
    <property type="nucleotide sequence ID" value="NZ_JAPVER010000020.1"/>
</dbReference>
<evidence type="ECO:0000256" key="5">
    <source>
        <dbReference type="ARBA" id="ARBA00023136"/>
    </source>
</evidence>
<keyword evidence="5 6" id="KW-0472">Membrane</keyword>
<feature type="transmembrane region" description="Helical" evidence="6">
    <location>
        <begin position="12"/>
        <end position="35"/>
    </location>
</feature>
<feature type="transmembrane region" description="Helical" evidence="6">
    <location>
        <begin position="47"/>
        <end position="77"/>
    </location>
</feature>